<keyword evidence="9 24" id="KW-0812">Transmembrane</keyword>
<evidence type="ECO:0000256" key="9">
    <source>
        <dbReference type="ARBA" id="ARBA00022692"/>
    </source>
</evidence>
<dbReference type="EC" id="2.7.1.107" evidence="3 24"/>
<feature type="binding site" evidence="23">
    <location>
        <position position="31"/>
    </location>
    <ligand>
        <name>a divalent metal cation</name>
        <dbReference type="ChEBI" id="CHEBI:60240"/>
    </ligand>
</feature>
<dbReference type="EMBL" id="AP018052">
    <property type="protein sequence ID" value="BAZ95260.1"/>
    <property type="molecule type" value="Genomic_DNA"/>
</dbReference>
<evidence type="ECO:0000256" key="18">
    <source>
        <dbReference type="ARBA" id="ARBA00023209"/>
    </source>
</evidence>
<comment type="catalytic activity">
    <reaction evidence="24">
        <text>a 1,2-diacyl-sn-glycerol + ATP = a 1,2-diacyl-sn-glycero-3-phosphate + ADP + H(+)</text>
        <dbReference type="Rhea" id="RHEA:10272"/>
        <dbReference type="ChEBI" id="CHEBI:15378"/>
        <dbReference type="ChEBI" id="CHEBI:17815"/>
        <dbReference type="ChEBI" id="CHEBI:30616"/>
        <dbReference type="ChEBI" id="CHEBI:58608"/>
        <dbReference type="ChEBI" id="CHEBI:456216"/>
        <dbReference type="EC" id="2.7.1.107"/>
    </reaction>
</comment>
<dbReference type="GO" id="GO:0005886">
    <property type="term" value="C:plasma membrane"/>
    <property type="evidence" value="ECO:0007669"/>
    <property type="project" value="UniProtKB-SubCell"/>
</dbReference>
<dbReference type="Proteomes" id="UP000218765">
    <property type="component" value="Chromosome"/>
</dbReference>
<comment type="caution">
    <text evidence="24">Lacks conserved residue(s) required for the propagation of feature annotation.</text>
</comment>
<dbReference type="GO" id="GO:0006654">
    <property type="term" value="P:phosphatidic acid biosynthetic process"/>
    <property type="evidence" value="ECO:0007669"/>
    <property type="project" value="InterPro"/>
</dbReference>
<dbReference type="RefSeq" id="WP_096367263.1">
    <property type="nucleotide sequence ID" value="NZ_AP018052.1"/>
</dbReference>
<evidence type="ECO:0000256" key="10">
    <source>
        <dbReference type="ARBA" id="ARBA00022723"/>
    </source>
</evidence>
<gene>
    <name evidence="25" type="ORF">FOKN1_2902</name>
</gene>
<comment type="similarity">
    <text evidence="2 24">Belongs to the bacterial diacylglycerol kinase family.</text>
</comment>
<evidence type="ECO:0000256" key="6">
    <source>
        <dbReference type="ARBA" id="ARBA00022516"/>
    </source>
</evidence>
<organism evidence="25 26">
    <name type="scientific">Thiohalobacter thiocyanaticus</name>
    <dbReference type="NCBI Taxonomy" id="585455"/>
    <lineage>
        <taxon>Bacteria</taxon>
        <taxon>Pseudomonadati</taxon>
        <taxon>Pseudomonadota</taxon>
        <taxon>Gammaproteobacteria</taxon>
        <taxon>Thiohalobacterales</taxon>
        <taxon>Thiohalobacteraceae</taxon>
        <taxon>Thiohalobacter</taxon>
    </lineage>
</organism>
<dbReference type="OrthoDB" id="9796011at2"/>
<evidence type="ECO:0000256" key="5">
    <source>
        <dbReference type="ARBA" id="ARBA00022475"/>
    </source>
</evidence>
<comment type="function">
    <text evidence="24">Catalyzes the ATP-dependent phosphorylation of sn-l,2-diacylglycerol (DAG) to phosphatidic acid. Involved in the recycling of diacylglycerol produced as a by-product during membrane-derived oligosaccharide (MDO) biosynthesis.</text>
</comment>
<keyword evidence="11 22" id="KW-0547">Nucleotide-binding</keyword>
<keyword evidence="14 23" id="KW-0460">Magnesium</keyword>
<keyword evidence="8 24" id="KW-0808">Transferase</keyword>
<evidence type="ECO:0000256" key="12">
    <source>
        <dbReference type="ARBA" id="ARBA00022777"/>
    </source>
</evidence>
<feature type="binding site" evidence="22">
    <location>
        <begin position="97"/>
        <end position="98"/>
    </location>
    <ligand>
        <name>ATP</name>
        <dbReference type="ChEBI" id="CHEBI:30616"/>
    </ligand>
</feature>
<feature type="binding site" evidence="23">
    <location>
        <position position="79"/>
    </location>
    <ligand>
        <name>a divalent metal cation</name>
        <dbReference type="ChEBI" id="CHEBI:60240"/>
    </ligand>
</feature>
<dbReference type="PANTHER" id="PTHR34299:SF1">
    <property type="entry name" value="DIACYLGLYCEROL KINASE"/>
    <property type="match status" value="1"/>
</dbReference>
<dbReference type="PANTHER" id="PTHR34299">
    <property type="entry name" value="DIACYLGLYCEROL KINASE"/>
    <property type="match status" value="1"/>
</dbReference>
<evidence type="ECO:0000256" key="23">
    <source>
        <dbReference type="PIRSR" id="PIRSR600829-4"/>
    </source>
</evidence>
<evidence type="ECO:0000256" key="17">
    <source>
        <dbReference type="ARBA" id="ARBA00023136"/>
    </source>
</evidence>
<keyword evidence="17 24" id="KW-0472">Membrane</keyword>
<accession>A0A1Z4VUE4</accession>
<keyword evidence="10 23" id="KW-0479">Metal-binding</keyword>
<evidence type="ECO:0000256" key="21">
    <source>
        <dbReference type="PIRSR" id="PIRSR600829-2"/>
    </source>
</evidence>
<keyword evidence="19 24" id="KW-1208">Phospholipid metabolism</keyword>
<evidence type="ECO:0000256" key="7">
    <source>
        <dbReference type="ARBA" id="ARBA00022519"/>
    </source>
</evidence>
<feature type="binding site" evidence="22">
    <location>
        <begin position="88"/>
        <end position="90"/>
    </location>
    <ligand>
        <name>ATP</name>
        <dbReference type="ChEBI" id="CHEBI:30616"/>
    </ligand>
</feature>
<dbReference type="CDD" id="cd14264">
    <property type="entry name" value="DAGK_IM"/>
    <property type="match status" value="1"/>
</dbReference>
<reference evidence="25 26" key="1">
    <citation type="submission" date="2017-05" db="EMBL/GenBank/DDBJ databases">
        <title>Thiocyanate degradation by Thiohalobacter thiocyanaticus FOKN1.</title>
        <authorList>
            <person name="Oshiki M."/>
            <person name="Fukushima T."/>
            <person name="Kawano S."/>
            <person name="Nakagawa J."/>
        </authorList>
    </citation>
    <scope>NUCLEOTIDE SEQUENCE [LARGE SCALE GENOMIC DNA]</scope>
    <source>
        <strain evidence="25 26">FOKN1</strain>
    </source>
</reference>
<keyword evidence="7 24" id="KW-0997">Cell inner membrane</keyword>
<comment type="cofactor">
    <cofactor evidence="23">
        <name>Mg(2+)</name>
        <dbReference type="ChEBI" id="CHEBI:18420"/>
    </cofactor>
    <text evidence="23">Mn(2+), Zn(2+), Cd(2+) and Co(2+) support activity to lesser extents.</text>
</comment>
<dbReference type="InterPro" id="IPR000829">
    <property type="entry name" value="DAGK"/>
</dbReference>
<evidence type="ECO:0000256" key="14">
    <source>
        <dbReference type="ARBA" id="ARBA00022842"/>
    </source>
</evidence>
<evidence type="ECO:0000256" key="2">
    <source>
        <dbReference type="ARBA" id="ARBA00005967"/>
    </source>
</evidence>
<keyword evidence="15 24" id="KW-1133">Transmembrane helix</keyword>
<evidence type="ECO:0000313" key="25">
    <source>
        <dbReference type="EMBL" id="BAZ95260.1"/>
    </source>
</evidence>
<proteinExistence type="inferred from homology"/>
<name>A0A1Z4VUE4_9GAMM</name>
<keyword evidence="16 24" id="KW-0443">Lipid metabolism</keyword>
<keyword evidence="5" id="KW-1003">Cell membrane</keyword>
<dbReference type="InterPro" id="IPR036945">
    <property type="entry name" value="DAGK_sf"/>
</dbReference>
<dbReference type="InterPro" id="IPR033718">
    <property type="entry name" value="DAGK_prok"/>
</dbReference>
<feature type="binding site" evidence="22">
    <location>
        <position position="12"/>
    </location>
    <ligand>
        <name>ATP</name>
        <dbReference type="ChEBI" id="CHEBI:30616"/>
    </ligand>
</feature>
<keyword evidence="6" id="KW-0444">Lipid biosynthesis</keyword>
<evidence type="ECO:0000256" key="16">
    <source>
        <dbReference type="ARBA" id="ARBA00023098"/>
    </source>
</evidence>
<evidence type="ECO:0000313" key="26">
    <source>
        <dbReference type="Proteomes" id="UP000218765"/>
    </source>
</evidence>
<evidence type="ECO:0000256" key="24">
    <source>
        <dbReference type="RuleBase" id="RU363065"/>
    </source>
</evidence>
<evidence type="ECO:0000256" key="11">
    <source>
        <dbReference type="ARBA" id="ARBA00022741"/>
    </source>
</evidence>
<evidence type="ECO:0000256" key="22">
    <source>
        <dbReference type="PIRSR" id="PIRSR600829-3"/>
    </source>
</evidence>
<sequence length="121" mass="13272">MGKPDGNTGFIRLINATRFSWRGWSAALRHEAAFRQEMAATLVFVPLALWLGETGVEKALMIASWMLVPIVELLNSAMETVIDRFSDEHHPLAGRAKDMGSAAVLTSLLTAGAVWALILFF</sequence>
<evidence type="ECO:0000256" key="20">
    <source>
        <dbReference type="PIRSR" id="PIRSR600829-1"/>
    </source>
</evidence>
<keyword evidence="12 24" id="KW-0418">Kinase</keyword>
<feature type="binding site" evidence="21">
    <location>
        <position position="12"/>
    </location>
    <ligand>
        <name>substrate</name>
    </ligand>
</feature>
<dbReference type="GO" id="GO:0046872">
    <property type="term" value="F:metal ion binding"/>
    <property type="evidence" value="ECO:0007669"/>
    <property type="project" value="UniProtKB-KW"/>
</dbReference>
<keyword evidence="13 22" id="KW-0067">ATP-binding</keyword>
<keyword evidence="18" id="KW-0594">Phospholipid biosynthesis</keyword>
<evidence type="ECO:0000256" key="1">
    <source>
        <dbReference type="ARBA" id="ARBA00004429"/>
    </source>
</evidence>
<comment type="subcellular location">
    <subcellularLocation>
        <location evidence="1 24">Cell inner membrane</location>
        <topology evidence="1 24">Multi-pass membrane protein</topology>
    </subcellularLocation>
</comment>
<feature type="binding site" evidence="22">
    <location>
        <position position="31"/>
    </location>
    <ligand>
        <name>ATP</name>
        <dbReference type="ChEBI" id="CHEBI:30616"/>
    </ligand>
</feature>
<feature type="binding site" evidence="21">
    <location>
        <begin position="16"/>
        <end position="21"/>
    </location>
    <ligand>
        <name>substrate</name>
    </ligand>
</feature>
<evidence type="ECO:0000256" key="19">
    <source>
        <dbReference type="ARBA" id="ARBA00023264"/>
    </source>
</evidence>
<feature type="active site" description="Proton acceptor" evidence="20">
    <location>
        <position position="72"/>
    </location>
</feature>
<dbReference type="GO" id="GO:0005524">
    <property type="term" value="F:ATP binding"/>
    <property type="evidence" value="ECO:0007669"/>
    <property type="project" value="UniProtKB-KW"/>
</dbReference>
<dbReference type="Pfam" id="PF01219">
    <property type="entry name" value="DAGK_prokar"/>
    <property type="match status" value="1"/>
</dbReference>
<evidence type="ECO:0000256" key="4">
    <source>
        <dbReference type="ARBA" id="ARBA00017575"/>
    </source>
</evidence>
<dbReference type="Gene3D" id="1.10.287.3610">
    <property type="match status" value="1"/>
</dbReference>
<feature type="binding site" evidence="22">
    <location>
        <position position="79"/>
    </location>
    <ligand>
        <name>ATP</name>
        <dbReference type="ChEBI" id="CHEBI:30616"/>
    </ligand>
</feature>
<feature type="binding site" evidence="21">
    <location>
        <position position="101"/>
    </location>
    <ligand>
        <name>substrate</name>
    </ligand>
</feature>
<feature type="binding site" evidence="21">
    <location>
        <position position="72"/>
    </location>
    <ligand>
        <name>substrate</name>
    </ligand>
</feature>
<evidence type="ECO:0000256" key="15">
    <source>
        <dbReference type="ARBA" id="ARBA00022989"/>
    </source>
</evidence>
<protein>
    <recommendedName>
        <fullName evidence="4 24">Diacylglycerol kinase</fullName>
        <ecNumber evidence="3 24">2.7.1.107</ecNumber>
    </recommendedName>
</protein>
<feature type="binding site" evidence="21">
    <location>
        <begin position="33"/>
        <end position="37"/>
    </location>
    <ligand>
        <name>substrate</name>
    </ligand>
</feature>
<dbReference type="GO" id="GO:0004143">
    <property type="term" value="F:ATP-dependent diacylglycerol kinase activity"/>
    <property type="evidence" value="ECO:0007669"/>
    <property type="project" value="UniProtKB-EC"/>
</dbReference>
<dbReference type="AlphaFoldDB" id="A0A1Z4VUE4"/>
<feature type="transmembrane region" description="Helical" evidence="24">
    <location>
        <begin position="99"/>
        <end position="120"/>
    </location>
</feature>
<evidence type="ECO:0000256" key="8">
    <source>
        <dbReference type="ARBA" id="ARBA00022679"/>
    </source>
</evidence>
<dbReference type="KEGG" id="ttc:FOKN1_2902"/>
<evidence type="ECO:0000256" key="13">
    <source>
        <dbReference type="ARBA" id="ARBA00022840"/>
    </source>
</evidence>
<evidence type="ECO:0000256" key="3">
    <source>
        <dbReference type="ARBA" id="ARBA00012133"/>
    </source>
</evidence>
<keyword evidence="26" id="KW-1185">Reference proteome</keyword>